<dbReference type="RefSeq" id="WP_280942802.1">
    <property type="nucleotide sequence ID" value="NZ_JARYGX010000021.1"/>
</dbReference>
<name>A0ABT6MTZ6_9GAMM</name>
<dbReference type="Proteomes" id="UP001160550">
    <property type="component" value="Unassembled WGS sequence"/>
</dbReference>
<evidence type="ECO:0000313" key="2">
    <source>
        <dbReference type="Proteomes" id="UP001160550"/>
    </source>
</evidence>
<gene>
    <name evidence="1" type="ORF">QF205_10965</name>
</gene>
<keyword evidence="2" id="KW-1185">Reference proteome</keyword>
<dbReference type="EMBL" id="JARYGX010000021">
    <property type="protein sequence ID" value="MDH7453583.1"/>
    <property type="molecule type" value="Genomic_DNA"/>
</dbReference>
<reference evidence="1" key="1">
    <citation type="journal article" date="2007" name="Int. J. Syst. Evol. Microbiol.">
        <title>Luteimonas composti sp. nov., a moderately thermophilic bacterium isolated from food waste.</title>
        <authorList>
            <person name="Young C.C."/>
            <person name="Kampfer P."/>
            <person name="Chen W.M."/>
            <person name="Yen W.S."/>
            <person name="Arun A.B."/>
            <person name="Lai W.A."/>
            <person name="Shen F.T."/>
            <person name="Rekha P.D."/>
            <person name="Lin K.Y."/>
            <person name="Chou J.H."/>
        </authorList>
    </citation>
    <scope>NUCLEOTIDE SEQUENCE</scope>
    <source>
        <strain evidence="1">CC-YY355</strain>
    </source>
</reference>
<protein>
    <recommendedName>
        <fullName evidence="3">DUF3168 domain-containing protein</fullName>
    </recommendedName>
</protein>
<evidence type="ECO:0008006" key="3">
    <source>
        <dbReference type="Google" id="ProtNLM"/>
    </source>
</evidence>
<comment type="caution">
    <text evidence="1">The sequence shown here is derived from an EMBL/GenBank/DDBJ whole genome shotgun (WGS) entry which is preliminary data.</text>
</comment>
<evidence type="ECO:0000313" key="1">
    <source>
        <dbReference type="EMBL" id="MDH7453583.1"/>
    </source>
</evidence>
<accession>A0ABT6MTZ6</accession>
<sequence>MASPRAVYLDCIAQCMRQILQSSGYNTNAGLAVTLEPTPKLAESDEAFIAVVWSRQARATEPAVTRTSRATTVDIIARVPATLTDARERLDLIVEDIETALAKQEVRFPVGYQYPQYQSAEPLVPPAGAAWIGVQVTVTGFIPIHATT</sequence>
<proteinExistence type="predicted"/>
<organism evidence="1 2">
    <name type="scientific">Luteimonas composti</name>
    <dbReference type="NCBI Taxonomy" id="398257"/>
    <lineage>
        <taxon>Bacteria</taxon>
        <taxon>Pseudomonadati</taxon>
        <taxon>Pseudomonadota</taxon>
        <taxon>Gammaproteobacteria</taxon>
        <taxon>Lysobacterales</taxon>
        <taxon>Lysobacteraceae</taxon>
        <taxon>Luteimonas</taxon>
    </lineage>
</organism>
<reference evidence="1" key="2">
    <citation type="submission" date="2023-04" db="EMBL/GenBank/DDBJ databases">
        <authorList>
            <person name="Sun J.-Q."/>
        </authorList>
    </citation>
    <scope>NUCLEOTIDE SEQUENCE</scope>
    <source>
        <strain evidence="1">CC-YY355</strain>
    </source>
</reference>